<feature type="domain" description="N-acetyltransferase" evidence="8">
    <location>
        <begin position="173"/>
        <end position="329"/>
    </location>
</feature>
<evidence type="ECO:0000259" key="8">
    <source>
        <dbReference type="PROSITE" id="PS51186"/>
    </source>
</evidence>
<dbReference type="InterPro" id="IPR050644">
    <property type="entry name" value="PG_Glycine_Bridge_Synth"/>
</dbReference>
<evidence type="ECO:0000313" key="10">
    <source>
        <dbReference type="Proteomes" id="UP000326912"/>
    </source>
</evidence>
<dbReference type="Pfam" id="PF02388">
    <property type="entry name" value="FemAB"/>
    <property type="match status" value="2"/>
</dbReference>
<keyword evidence="6" id="KW-0961">Cell wall biogenesis/degradation</keyword>
<evidence type="ECO:0000313" key="9">
    <source>
        <dbReference type="EMBL" id="GER89634.1"/>
    </source>
</evidence>
<dbReference type="PANTHER" id="PTHR36174">
    <property type="entry name" value="LIPID II:GLYCINE GLYCYLTRANSFERASE"/>
    <property type="match status" value="1"/>
</dbReference>
<feature type="compositionally biased region" description="Basic and acidic residues" evidence="7">
    <location>
        <begin position="358"/>
        <end position="367"/>
    </location>
</feature>
<dbReference type="GO" id="GO:0009252">
    <property type="term" value="P:peptidoglycan biosynthetic process"/>
    <property type="evidence" value="ECO:0007669"/>
    <property type="project" value="UniProtKB-KW"/>
</dbReference>
<gene>
    <name evidence="9" type="ORF">KDW_37960</name>
</gene>
<dbReference type="GO" id="GO:0008360">
    <property type="term" value="P:regulation of cell shape"/>
    <property type="evidence" value="ECO:0007669"/>
    <property type="project" value="UniProtKB-KW"/>
</dbReference>
<accession>A0A5J4KJG4</accession>
<keyword evidence="10" id="KW-1185">Reference proteome</keyword>
<dbReference type="PROSITE" id="PS51191">
    <property type="entry name" value="FEMABX"/>
    <property type="match status" value="1"/>
</dbReference>
<dbReference type="AlphaFoldDB" id="A0A5J4KJG4"/>
<evidence type="ECO:0000256" key="6">
    <source>
        <dbReference type="ARBA" id="ARBA00023316"/>
    </source>
</evidence>
<protein>
    <recommendedName>
        <fullName evidence="8">N-acetyltransferase domain-containing protein</fullName>
    </recommendedName>
</protein>
<organism evidence="9 10">
    <name type="scientific">Dictyobacter vulcani</name>
    <dbReference type="NCBI Taxonomy" id="2607529"/>
    <lineage>
        <taxon>Bacteria</taxon>
        <taxon>Bacillati</taxon>
        <taxon>Chloroflexota</taxon>
        <taxon>Ktedonobacteria</taxon>
        <taxon>Ktedonobacterales</taxon>
        <taxon>Dictyobacteraceae</taxon>
        <taxon>Dictyobacter</taxon>
    </lineage>
</organism>
<keyword evidence="5" id="KW-0012">Acyltransferase</keyword>
<dbReference type="PROSITE" id="PS51186">
    <property type="entry name" value="GNAT"/>
    <property type="match status" value="1"/>
</dbReference>
<evidence type="ECO:0000256" key="3">
    <source>
        <dbReference type="ARBA" id="ARBA00022960"/>
    </source>
</evidence>
<reference evidence="9 10" key="1">
    <citation type="submission" date="2019-10" db="EMBL/GenBank/DDBJ databases">
        <title>Dictyobacter vulcani sp. nov., within the class Ktedonobacteria, isolated from soil of volcanic Mt. Zao.</title>
        <authorList>
            <person name="Zheng Y."/>
            <person name="Wang C.M."/>
            <person name="Sakai Y."/>
            <person name="Abe K."/>
            <person name="Yokota A."/>
            <person name="Yabe S."/>
        </authorList>
    </citation>
    <scope>NUCLEOTIDE SEQUENCE [LARGE SCALE GENOMIC DNA]</scope>
    <source>
        <strain evidence="9 10">W12</strain>
    </source>
</reference>
<dbReference type="Proteomes" id="UP000326912">
    <property type="component" value="Unassembled WGS sequence"/>
</dbReference>
<dbReference type="EMBL" id="BKZW01000002">
    <property type="protein sequence ID" value="GER89634.1"/>
    <property type="molecule type" value="Genomic_DNA"/>
</dbReference>
<dbReference type="RefSeq" id="WP_151757500.1">
    <property type="nucleotide sequence ID" value="NZ_BKZW01000002.1"/>
</dbReference>
<comment type="similarity">
    <text evidence="1">Belongs to the FemABX family.</text>
</comment>
<name>A0A5J4KJG4_9CHLR</name>
<evidence type="ECO:0000256" key="1">
    <source>
        <dbReference type="ARBA" id="ARBA00009943"/>
    </source>
</evidence>
<dbReference type="Gene3D" id="3.40.630.30">
    <property type="match status" value="2"/>
</dbReference>
<dbReference type="InterPro" id="IPR016181">
    <property type="entry name" value="Acyl_CoA_acyltransferase"/>
</dbReference>
<evidence type="ECO:0000256" key="7">
    <source>
        <dbReference type="SAM" id="MobiDB-lite"/>
    </source>
</evidence>
<keyword evidence="3" id="KW-0133">Cell shape</keyword>
<dbReference type="SUPFAM" id="SSF55729">
    <property type="entry name" value="Acyl-CoA N-acyltransferases (Nat)"/>
    <property type="match status" value="2"/>
</dbReference>
<evidence type="ECO:0000256" key="4">
    <source>
        <dbReference type="ARBA" id="ARBA00022984"/>
    </source>
</evidence>
<dbReference type="InterPro" id="IPR003447">
    <property type="entry name" value="FEMABX"/>
</dbReference>
<proteinExistence type="inferred from homology"/>
<comment type="caution">
    <text evidence="9">The sequence shown here is derived from an EMBL/GenBank/DDBJ whole genome shotgun (WGS) entry which is preliminary data.</text>
</comment>
<dbReference type="GO" id="GO:0016747">
    <property type="term" value="F:acyltransferase activity, transferring groups other than amino-acyl groups"/>
    <property type="evidence" value="ECO:0007669"/>
    <property type="project" value="InterPro"/>
</dbReference>
<dbReference type="InterPro" id="IPR000182">
    <property type="entry name" value="GNAT_dom"/>
</dbReference>
<dbReference type="PANTHER" id="PTHR36174:SF1">
    <property type="entry name" value="LIPID II:GLYCINE GLYCYLTRANSFERASE"/>
    <property type="match status" value="1"/>
</dbReference>
<sequence length="447" mass="51300">MKADIITDKQQWNDFIATSTGCNITQTYEWGELLKFRNDEVLPIGVLNDEGQLCAAMLIIISRISVLPTPYFYAPRGPVIEDPNSEAMAILLAFTRAEARKRHAFMLKIEPGVTTEDQTWPQALKKHGFVSNPEARHLRHEWVLDLRPDETKLMAGMKKTWRYCVRLAGRKDVTVRIGNDEKDLDIFYQLLNTTSDRDSFFIYGKDFYQQLLELYGDRARLLIAEYEGQPLGAALLIAHGRWCWYMYGASSNEQRDRMPNHLLQWTAFQWAKQQGCWYYNFRGIPDILEEGQPMWGVYVFKSGFGGYAMRAMETQDQAYIPVIYTLYRRLLQARLWYNNRKAQKQLVIAEQKKAAIKQEQKNKEQKENAPQVSPEPATKQAEPAATSGQSREKPARTKTPKTPMETQVPETPAEPKVPETPTKPEVPETPQPETPAEQSSTEKAAAE</sequence>
<feature type="region of interest" description="Disordered" evidence="7">
    <location>
        <begin position="358"/>
        <end position="447"/>
    </location>
</feature>
<dbReference type="GO" id="GO:0016755">
    <property type="term" value="F:aminoacyltransferase activity"/>
    <property type="evidence" value="ECO:0007669"/>
    <property type="project" value="InterPro"/>
</dbReference>
<evidence type="ECO:0000256" key="5">
    <source>
        <dbReference type="ARBA" id="ARBA00023315"/>
    </source>
</evidence>
<keyword evidence="2" id="KW-0808">Transferase</keyword>
<evidence type="ECO:0000256" key="2">
    <source>
        <dbReference type="ARBA" id="ARBA00022679"/>
    </source>
</evidence>
<keyword evidence="4" id="KW-0573">Peptidoglycan synthesis</keyword>
<dbReference type="GO" id="GO:0071555">
    <property type="term" value="P:cell wall organization"/>
    <property type="evidence" value="ECO:0007669"/>
    <property type="project" value="UniProtKB-KW"/>
</dbReference>